<dbReference type="SMART" id="SM00526">
    <property type="entry name" value="H15"/>
    <property type="match status" value="1"/>
</dbReference>
<gene>
    <name evidence="4" type="ORF">JVT61DRAFT_1102</name>
</gene>
<feature type="region of interest" description="Disordered" evidence="2">
    <location>
        <begin position="74"/>
        <end position="163"/>
    </location>
</feature>
<feature type="compositionally biased region" description="Polar residues" evidence="2">
    <location>
        <begin position="308"/>
        <end position="338"/>
    </location>
</feature>
<dbReference type="Gene3D" id="1.10.10.10">
    <property type="entry name" value="Winged helix-like DNA-binding domain superfamily/Winged helix DNA-binding domain"/>
    <property type="match status" value="1"/>
</dbReference>
<name>A0A8I2YU56_9AGAM</name>
<dbReference type="GO" id="GO:0006334">
    <property type="term" value="P:nucleosome assembly"/>
    <property type="evidence" value="ECO:0007669"/>
    <property type="project" value="InterPro"/>
</dbReference>
<feature type="compositionally biased region" description="Polar residues" evidence="2">
    <location>
        <begin position="1"/>
        <end position="18"/>
    </location>
</feature>
<feature type="region of interest" description="Disordered" evidence="2">
    <location>
        <begin position="1"/>
        <end position="24"/>
    </location>
</feature>
<dbReference type="InterPro" id="IPR036388">
    <property type="entry name" value="WH-like_DNA-bd_sf"/>
</dbReference>
<accession>A0A8I2YU56</accession>
<dbReference type="GO" id="GO:0003677">
    <property type="term" value="F:DNA binding"/>
    <property type="evidence" value="ECO:0007669"/>
    <property type="project" value="InterPro"/>
</dbReference>
<feature type="region of interest" description="Disordered" evidence="2">
    <location>
        <begin position="521"/>
        <end position="547"/>
    </location>
</feature>
<evidence type="ECO:0000256" key="1">
    <source>
        <dbReference type="ARBA" id="ARBA00020833"/>
    </source>
</evidence>
<reference evidence="4" key="1">
    <citation type="submission" date="2021-03" db="EMBL/GenBank/DDBJ databases">
        <title>Evolutionary innovations through gain and loss of genes in the ectomycorrhizal Boletales.</title>
        <authorList>
            <person name="Wu G."/>
            <person name="Miyauchi S."/>
            <person name="Morin E."/>
            <person name="Yang Z.-L."/>
            <person name="Xu J."/>
            <person name="Martin F.M."/>
        </authorList>
    </citation>
    <scope>NUCLEOTIDE SEQUENCE</scope>
    <source>
        <strain evidence="4">BR01</strain>
    </source>
</reference>
<dbReference type="PROSITE" id="PS51504">
    <property type="entry name" value="H15"/>
    <property type="match status" value="1"/>
</dbReference>
<feature type="compositionally biased region" description="Polar residues" evidence="2">
    <location>
        <begin position="89"/>
        <end position="125"/>
    </location>
</feature>
<evidence type="ECO:0000313" key="5">
    <source>
        <dbReference type="Proteomes" id="UP000683000"/>
    </source>
</evidence>
<feature type="compositionally biased region" description="Basic and acidic residues" evidence="2">
    <location>
        <begin position="290"/>
        <end position="304"/>
    </location>
</feature>
<proteinExistence type="predicted"/>
<organism evidence="4 5">
    <name type="scientific">Boletus reticuloceps</name>
    <dbReference type="NCBI Taxonomy" id="495285"/>
    <lineage>
        <taxon>Eukaryota</taxon>
        <taxon>Fungi</taxon>
        <taxon>Dikarya</taxon>
        <taxon>Basidiomycota</taxon>
        <taxon>Agaricomycotina</taxon>
        <taxon>Agaricomycetes</taxon>
        <taxon>Agaricomycetidae</taxon>
        <taxon>Boletales</taxon>
        <taxon>Boletineae</taxon>
        <taxon>Boletaceae</taxon>
        <taxon>Boletoideae</taxon>
        <taxon>Boletus</taxon>
    </lineage>
</organism>
<dbReference type="AlphaFoldDB" id="A0A8I2YU56"/>
<evidence type="ECO:0000313" key="4">
    <source>
        <dbReference type="EMBL" id="KAG6377053.1"/>
    </source>
</evidence>
<keyword evidence="5" id="KW-1185">Reference proteome</keyword>
<protein>
    <recommendedName>
        <fullName evidence="1">Histone H1</fullName>
    </recommendedName>
</protein>
<dbReference type="InterPro" id="IPR005818">
    <property type="entry name" value="Histone_H1/H5_H15"/>
</dbReference>
<feature type="region of interest" description="Disordered" evidence="2">
    <location>
        <begin position="431"/>
        <end position="452"/>
    </location>
</feature>
<dbReference type="Pfam" id="PF00538">
    <property type="entry name" value="Linker_histone"/>
    <property type="match status" value="1"/>
</dbReference>
<dbReference type="EMBL" id="JAGFBS010000010">
    <property type="protein sequence ID" value="KAG6377053.1"/>
    <property type="molecule type" value="Genomic_DNA"/>
</dbReference>
<feature type="compositionally biased region" description="Low complexity" evidence="2">
    <location>
        <begin position="126"/>
        <end position="150"/>
    </location>
</feature>
<evidence type="ECO:0000259" key="3">
    <source>
        <dbReference type="PROSITE" id="PS51504"/>
    </source>
</evidence>
<sequence>MQSASPTFPSPPAQNGYQPLSGGHSYIPVRSNIRLTREKNITEAEIYAIKRQYLGLLLPQQVIDIFRYGHMTSVPLLPPYRPRKPKRPQAQTSTESDASSKNSAPDVDSSSGEQTTRLQTSSSHQSTPATAQAGPSAGASSGSHPASQSAISPTTSGPHYPQHPYYLPGYPHTPYYTSPHATYGYPHACASYPQPPPMYPVNPASHHPPLFTNTPLVHPPHPAPEPPPPLSSVDDLPSYEEMIVEALLDSGDPEGCAPKSLFSWMAMHYPLQMNFRPSASQALQKAYRRGRLEKGSNGKYRLNDNWEGGNTSRRTTRRPQTLAQTTLPGPQPTSSSPFTHAPLVPHGARLPPPGQPPGYGGYPFGYPFQGTSGAAHAPSARSSSGTASQKQTADTIDHEAGEGSDAWEAAQNILKAINFGQLFQISNEENKAAEPSMSGGPHSQQATADGRDKPSLALGATIVEESADARVDGVGNAAELDAEHRAALQAQLALLAAQLAELADVSEGELSHNLEIAQRTTSMSESYTPQVLGEGSGPGDDIDDGHNEDMVEVTVPMASLTA</sequence>
<feature type="region of interest" description="Disordered" evidence="2">
    <location>
        <begin position="290"/>
        <end position="403"/>
    </location>
</feature>
<dbReference type="GO" id="GO:0000786">
    <property type="term" value="C:nucleosome"/>
    <property type="evidence" value="ECO:0007669"/>
    <property type="project" value="InterPro"/>
</dbReference>
<comment type="caution">
    <text evidence="4">The sequence shown here is derived from an EMBL/GenBank/DDBJ whole genome shotgun (WGS) entry which is preliminary data.</text>
</comment>
<feature type="domain" description="H15" evidence="3">
    <location>
        <begin position="235"/>
        <end position="304"/>
    </location>
</feature>
<evidence type="ECO:0000256" key="2">
    <source>
        <dbReference type="SAM" id="MobiDB-lite"/>
    </source>
</evidence>
<feature type="compositionally biased region" description="Polar residues" evidence="2">
    <location>
        <begin position="380"/>
        <end position="394"/>
    </location>
</feature>
<dbReference type="InterPro" id="IPR036390">
    <property type="entry name" value="WH_DNA-bd_sf"/>
</dbReference>
<dbReference type="Proteomes" id="UP000683000">
    <property type="component" value="Unassembled WGS sequence"/>
</dbReference>
<dbReference type="OrthoDB" id="2686099at2759"/>
<dbReference type="SUPFAM" id="SSF46785">
    <property type="entry name" value="Winged helix' DNA-binding domain"/>
    <property type="match status" value="1"/>
</dbReference>